<sequence>MSEHSTARLTPLNGPEHAVPWPTPFLAGTTMLTFWGTGDRVTEPFVVTGDASVRIAAEKGPFVMRVLHPDGTDATTLAPLPNGGLGLGAIPRAGTYTLEIGAAGTWGVTVVFETRP</sequence>
<keyword evidence="2" id="KW-1185">Reference proteome</keyword>
<gene>
    <name evidence="1" type="ORF">FTUN_7727</name>
</gene>
<dbReference type="RefSeq" id="WP_171474927.1">
    <property type="nucleotide sequence ID" value="NZ_CP053452.2"/>
</dbReference>
<dbReference type="EMBL" id="CP053452">
    <property type="protein sequence ID" value="QJX00103.1"/>
    <property type="molecule type" value="Genomic_DNA"/>
</dbReference>
<accession>A0A6M5Z4G5</accession>
<evidence type="ECO:0000313" key="1">
    <source>
        <dbReference type="EMBL" id="QJX00103.1"/>
    </source>
</evidence>
<evidence type="ECO:0000313" key="2">
    <source>
        <dbReference type="Proteomes" id="UP000503447"/>
    </source>
</evidence>
<dbReference type="AlphaFoldDB" id="A0A6M5Z4G5"/>
<protein>
    <submittedName>
        <fullName evidence="1">Uncharacterized protein</fullName>
    </submittedName>
</protein>
<proteinExistence type="predicted"/>
<dbReference type="Proteomes" id="UP000503447">
    <property type="component" value="Chromosome"/>
</dbReference>
<organism evidence="1 2">
    <name type="scientific">Frigoriglobus tundricola</name>
    <dbReference type="NCBI Taxonomy" id="2774151"/>
    <lineage>
        <taxon>Bacteria</taxon>
        <taxon>Pseudomonadati</taxon>
        <taxon>Planctomycetota</taxon>
        <taxon>Planctomycetia</taxon>
        <taxon>Gemmatales</taxon>
        <taxon>Gemmataceae</taxon>
        <taxon>Frigoriglobus</taxon>
    </lineage>
</organism>
<dbReference type="KEGG" id="ftj:FTUN_7727"/>
<reference evidence="2" key="1">
    <citation type="submission" date="2020-05" db="EMBL/GenBank/DDBJ databases">
        <title>Frigoriglobus tundricola gen. nov., sp. nov., a psychrotolerant cellulolytic planctomycete of the family Gemmataceae with two divergent copies of 16S rRNA gene.</title>
        <authorList>
            <person name="Kulichevskaya I.S."/>
            <person name="Ivanova A.A."/>
            <person name="Naumoff D.G."/>
            <person name="Beletsky A.V."/>
            <person name="Rijpstra W.I.C."/>
            <person name="Sinninghe Damste J.S."/>
            <person name="Mardanov A.V."/>
            <person name="Ravin N.V."/>
            <person name="Dedysh S.N."/>
        </authorList>
    </citation>
    <scope>NUCLEOTIDE SEQUENCE [LARGE SCALE GENOMIC DNA]</scope>
    <source>
        <strain evidence="2">PL17</strain>
    </source>
</reference>
<name>A0A6M5Z4G5_9BACT</name>